<evidence type="ECO:0000256" key="3">
    <source>
        <dbReference type="SAM" id="Phobius"/>
    </source>
</evidence>
<keyword evidence="3" id="KW-0472">Membrane</keyword>
<name>A0A0S3RRN7_PHAAN</name>
<dbReference type="GO" id="GO:0005576">
    <property type="term" value="C:extracellular region"/>
    <property type="evidence" value="ECO:0007669"/>
    <property type="project" value="UniProtKB-SubCell"/>
</dbReference>
<organism evidence="4 5">
    <name type="scientific">Vigna angularis var. angularis</name>
    <dbReference type="NCBI Taxonomy" id="157739"/>
    <lineage>
        <taxon>Eukaryota</taxon>
        <taxon>Viridiplantae</taxon>
        <taxon>Streptophyta</taxon>
        <taxon>Embryophyta</taxon>
        <taxon>Tracheophyta</taxon>
        <taxon>Spermatophyta</taxon>
        <taxon>Magnoliopsida</taxon>
        <taxon>eudicotyledons</taxon>
        <taxon>Gunneridae</taxon>
        <taxon>Pentapetalae</taxon>
        <taxon>rosids</taxon>
        <taxon>fabids</taxon>
        <taxon>Fabales</taxon>
        <taxon>Fabaceae</taxon>
        <taxon>Papilionoideae</taxon>
        <taxon>50 kb inversion clade</taxon>
        <taxon>NPAAA clade</taxon>
        <taxon>indigoferoid/millettioid clade</taxon>
        <taxon>Phaseoleae</taxon>
        <taxon>Vigna</taxon>
    </lineage>
</organism>
<sequence length="139" mass="15126">MSGSWSTGLCDCFSDCDSCCLTYCCPCVSFGRVAEILDKGEISCCLHGSLFYLLAGFTVVGGCIYACLYREKLREMYGIEGDNCTDCLVSSCCLHLSICQNYRELKARGFDISAGWEGNVEMHTRSVTSAPGVQGGMNR</sequence>
<dbReference type="InterPro" id="IPR006461">
    <property type="entry name" value="PLAC_motif_containing"/>
</dbReference>
<dbReference type="PROSITE" id="PS00270">
    <property type="entry name" value="ENDOTHELIN"/>
    <property type="match status" value="1"/>
</dbReference>
<dbReference type="PANTHER" id="PTHR15907">
    <property type="entry name" value="DUF614 FAMILY PROTEIN-RELATED"/>
    <property type="match status" value="1"/>
</dbReference>
<dbReference type="Pfam" id="PF04749">
    <property type="entry name" value="PLAC8"/>
    <property type="match status" value="1"/>
</dbReference>
<dbReference type="Proteomes" id="UP000291084">
    <property type="component" value="Chromosome 4"/>
</dbReference>
<evidence type="ECO:0000256" key="2">
    <source>
        <dbReference type="ARBA" id="ARBA00022525"/>
    </source>
</evidence>
<evidence type="ECO:0000313" key="5">
    <source>
        <dbReference type="Proteomes" id="UP000291084"/>
    </source>
</evidence>
<keyword evidence="3" id="KW-1133">Transmembrane helix</keyword>
<dbReference type="GO" id="GO:0019229">
    <property type="term" value="P:regulation of vasoconstriction"/>
    <property type="evidence" value="ECO:0007669"/>
    <property type="project" value="InterPro"/>
</dbReference>
<accession>A0A0S3RRN7</accession>
<dbReference type="NCBIfam" id="TIGR01571">
    <property type="entry name" value="A_thal_Cys_rich"/>
    <property type="match status" value="1"/>
</dbReference>
<reference evidence="4 5" key="1">
    <citation type="journal article" date="2015" name="Sci. Rep.">
        <title>The power of single molecule real-time sequencing technology in the de novo assembly of a eukaryotic genome.</title>
        <authorList>
            <person name="Sakai H."/>
            <person name="Naito K."/>
            <person name="Ogiso-Tanaka E."/>
            <person name="Takahashi Y."/>
            <person name="Iseki K."/>
            <person name="Muto C."/>
            <person name="Satou K."/>
            <person name="Teruya K."/>
            <person name="Shiroma A."/>
            <person name="Shimoji M."/>
            <person name="Hirano T."/>
            <person name="Itoh T."/>
            <person name="Kaga A."/>
            <person name="Tomooka N."/>
        </authorList>
    </citation>
    <scope>NUCLEOTIDE SEQUENCE [LARGE SCALE GENOMIC DNA]</scope>
    <source>
        <strain evidence="5">cv. Shumari</strain>
    </source>
</reference>
<keyword evidence="2" id="KW-0964">Secreted</keyword>
<dbReference type="AlphaFoldDB" id="A0A0S3RRN7"/>
<keyword evidence="3" id="KW-0812">Transmembrane</keyword>
<evidence type="ECO:0000256" key="1">
    <source>
        <dbReference type="ARBA" id="ARBA00004613"/>
    </source>
</evidence>
<evidence type="ECO:0000313" key="4">
    <source>
        <dbReference type="EMBL" id="BAT83257.1"/>
    </source>
</evidence>
<dbReference type="EMBL" id="AP015037">
    <property type="protein sequence ID" value="BAT83257.1"/>
    <property type="molecule type" value="Genomic_DNA"/>
</dbReference>
<comment type="subcellular location">
    <subcellularLocation>
        <location evidence="1">Secreted</location>
    </subcellularLocation>
</comment>
<gene>
    <name evidence="4" type="primary">Vigan.04G038200</name>
    <name evidence="4" type="ORF">VIGAN_04038200</name>
</gene>
<keyword evidence="5" id="KW-1185">Reference proteome</keyword>
<dbReference type="InterPro" id="IPR019764">
    <property type="entry name" value="Endothelin_toxin_CS"/>
</dbReference>
<proteinExistence type="predicted"/>
<dbReference type="OrthoDB" id="1045822at2759"/>
<feature type="transmembrane region" description="Helical" evidence="3">
    <location>
        <begin position="50"/>
        <end position="68"/>
    </location>
</feature>
<protein>
    <submittedName>
        <fullName evidence="4">Uncharacterized protein</fullName>
    </submittedName>
</protein>